<dbReference type="NCBIfam" id="NF006089">
    <property type="entry name" value="PRK08241.1"/>
    <property type="match status" value="1"/>
</dbReference>
<dbReference type="RefSeq" id="WP_091195500.1">
    <property type="nucleotide sequence ID" value="NZ_LT594324.1"/>
</dbReference>
<dbReference type="PANTHER" id="PTHR43133">
    <property type="entry name" value="RNA POLYMERASE ECF-TYPE SIGMA FACTO"/>
    <property type="match status" value="1"/>
</dbReference>
<dbReference type="InterPro" id="IPR013249">
    <property type="entry name" value="RNA_pol_sigma70_r4_t2"/>
</dbReference>
<evidence type="ECO:0000313" key="9">
    <source>
        <dbReference type="EMBL" id="SBT47171.1"/>
    </source>
</evidence>
<keyword evidence="10" id="KW-1185">Reference proteome</keyword>
<feature type="domain" description="RNA polymerase sigma-70 region 2" evidence="6">
    <location>
        <begin position="27"/>
        <end position="92"/>
    </location>
</feature>
<dbReference type="Proteomes" id="UP000198765">
    <property type="component" value="Chromosome I"/>
</dbReference>
<dbReference type="AlphaFoldDB" id="A0A1A8ZST0"/>
<evidence type="ECO:0000259" key="8">
    <source>
        <dbReference type="Pfam" id="PF12680"/>
    </source>
</evidence>
<dbReference type="Pfam" id="PF12680">
    <property type="entry name" value="SnoaL_2"/>
    <property type="match status" value="1"/>
</dbReference>
<dbReference type="EMBL" id="LT594324">
    <property type="protein sequence ID" value="SBT47171.1"/>
    <property type="molecule type" value="Genomic_DNA"/>
</dbReference>
<proteinExistence type="inferred from homology"/>
<evidence type="ECO:0000256" key="2">
    <source>
        <dbReference type="ARBA" id="ARBA00011344"/>
    </source>
</evidence>
<dbReference type="Gene3D" id="1.10.10.10">
    <property type="entry name" value="Winged helix-like DNA-binding domain superfamily/Winged helix DNA-binding domain"/>
    <property type="match status" value="1"/>
</dbReference>
<evidence type="ECO:0000256" key="4">
    <source>
        <dbReference type="ARBA" id="ARBA00023082"/>
    </source>
</evidence>
<dbReference type="PANTHER" id="PTHR43133:SF65">
    <property type="entry name" value="ECF RNA POLYMERASE SIGMA FACTOR SIGG"/>
    <property type="match status" value="1"/>
</dbReference>
<feature type="domain" description="SnoaL-like" evidence="8">
    <location>
        <begin position="210"/>
        <end position="288"/>
    </location>
</feature>
<evidence type="ECO:0000313" key="10">
    <source>
        <dbReference type="Proteomes" id="UP000198765"/>
    </source>
</evidence>
<evidence type="ECO:0000259" key="7">
    <source>
        <dbReference type="Pfam" id="PF08281"/>
    </source>
</evidence>
<dbReference type="SUPFAM" id="SSF54427">
    <property type="entry name" value="NTF2-like"/>
    <property type="match status" value="1"/>
</dbReference>
<dbReference type="InterPro" id="IPR007627">
    <property type="entry name" value="RNA_pol_sigma70_r2"/>
</dbReference>
<dbReference type="GO" id="GO:0006352">
    <property type="term" value="P:DNA-templated transcription initiation"/>
    <property type="evidence" value="ECO:0007669"/>
    <property type="project" value="InterPro"/>
</dbReference>
<sequence length="325" mass="35555">MAYATDPDVLLAARAGDADAFAAMVGPLRGQLHAHCYRMLGSTHDAEDAVQETLVRAWRALERFEDRGSIRPWLYRIATNRCLSMLDRRTRRELPADLHAAGAPDAEAAWLDPYPDDRLGPEGRALARESLELSFVAAVQRLPGRQRAVLLLREVLGFTAREVAEQLDTSVASVNSALQRARGVLDAGLPAVTQQATLRELGDPAVRDLARRYAAAWEEGDVDRIVAMLTDDAKYSMPPLRSWFTGRDAIRGFLLDGPLACRWRFVPATANGQLAFGTYRRDGDVGVFVPGGLDVLTLRRFGVAEVVSFLDADFGAFGLPANLPG</sequence>
<keyword evidence="4" id="KW-0731">Sigma factor</keyword>
<keyword evidence="5" id="KW-0804">Transcription</keyword>
<keyword evidence="3" id="KW-0805">Transcription regulation</keyword>
<dbReference type="PATRIC" id="fig|299146.4.peg.2932"/>
<name>A0A1A8ZST0_9ACTN</name>
<comment type="similarity">
    <text evidence="1">Belongs to the sigma-70 factor family. ECF subfamily.</text>
</comment>
<dbReference type="InterPro" id="IPR036388">
    <property type="entry name" value="WH-like_DNA-bd_sf"/>
</dbReference>
<dbReference type="GO" id="GO:0003677">
    <property type="term" value="F:DNA binding"/>
    <property type="evidence" value="ECO:0007669"/>
    <property type="project" value="InterPro"/>
</dbReference>
<dbReference type="Gene3D" id="1.10.1740.10">
    <property type="match status" value="1"/>
</dbReference>
<dbReference type="NCBIfam" id="TIGR02960">
    <property type="entry name" value="SigX5"/>
    <property type="match status" value="1"/>
</dbReference>
<dbReference type="InterPro" id="IPR039425">
    <property type="entry name" value="RNA_pol_sigma-70-like"/>
</dbReference>
<evidence type="ECO:0000256" key="5">
    <source>
        <dbReference type="ARBA" id="ARBA00023163"/>
    </source>
</evidence>
<protein>
    <submittedName>
        <fullName evidence="9">RNA polymerase, sigma subunit, ECF family</fullName>
    </submittedName>
</protein>
<dbReference type="Pfam" id="PF08281">
    <property type="entry name" value="Sigma70_r4_2"/>
    <property type="match status" value="1"/>
</dbReference>
<dbReference type="InterPro" id="IPR014305">
    <property type="entry name" value="RNA_pol_sigma-G_actinobac"/>
</dbReference>
<dbReference type="CDD" id="cd06171">
    <property type="entry name" value="Sigma70_r4"/>
    <property type="match status" value="1"/>
</dbReference>
<dbReference type="NCBIfam" id="TIGR02937">
    <property type="entry name" value="sigma70-ECF"/>
    <property type="match status" value="1"/>
</dbReference>
<evidence type="ECO:0000256" key="3">
    <source>
        <dbReference type="ARBA" id="ARBA00023015"/>
    </source>
</evidence>
<accession>A0A1A8ZST0</accession>
<dbReference type="InterPro" id="IPR014284">
    <property type="entry name" value="RNA_pol_sigma-70_dom"/>
</dbReference>
<dbReference type="GO" id="GO:0016987">
    <property type="term" value="F:sigma factor activity"/>
    <property type="evidence" value="ECO:0007669"/>
    <property type="project" value="UniProtKB-KW"/>
</dbReference>
<dbReference type="Pfam" id="PF04542">
    <property type="entry name" value="Sigma70_r2"/>
    <property type="match status" value="1"/>
</dbReference>
<dbReference type="InterPro" id="IPR013324">
    <property type="entry name" value="RNA_pol_sigma_r3/r4-like"/>
</dbReference>
<feature type="domain" description="RNA polymerase sigma factor 70 region 4 type 2" evidence="7">
    <location>
        <begin position="135"/>
        <end position="182"/>
    </location>
</feature>
<dbReference type="SUPFAM" id="SSF88659">
    <property type="entry name" value="Sigma3 and sigma4 domains of RNA polymerase sigma factors"/>
    <property type="match status" value="1"/>
</dbReference>
<organism evidence="9 10">
    <name type="scientific">Micromonospora narathiwatensis</name>
    <dbReference type="NCBI Taxonomy" id="299146"/>
    <lineage>
        <taxon>Bacteria</taxon>
        <taxon>Bacillati</taxon>
        <taxon>Actinomycetota</taxon>
        <taxon>Actinomycetes</taxon>
        <taxon>Micromonosporales</taxon>
        <taxon>Micromonosporaceae</taxon>
        <taxon>Micromonospora</taxon>
    </lineage>
</organism>
<dbReference type="InterPro" id="IPR037401">
    <property type="entry name" value="SnoaL-like"/>
</dbReference>
<gene>
    <name evidence="9" type="ORF">GA0070621_2827</name>
</gene>
<dbReference type="SUPFAM" id="SSF88946">
    <property type="entry name" value="Sigma2 domain of RNA polymerase sigma factors"/>
    <property type="match status" value="1"/>
</dbReference>
<comment type="subunit">
    <text evidence="2">Interacts transiently with the RNA polymerase catalytic core formed by RpoA, RpoB, RpoC and RpoZ (2 alpha, 1 beta, 1 beta' and 1 omega subunit) to form the RNA polymerase holoenzyme that can initiate transcription.</text>
</comment>
<dbReference type="InterPro" id="IPR032710">
    <property type="entry name" value="NTF2-like_dom_sf"/>
</dbReference>
<dbReference type="InterPro" id="IPR013325">
    <property type="entry name" value="RNA_pol_sigma_r2"/>
</dbReference>
<dbReference type="Gene3D" id="3.10.450.50">
    <property type="match status" value="1"/>
</dbReference>
<evidence type="ECO:0000256" key="1">
    <source>
        <dbReference type="ARBA" id="ARBA00010641"/>
    </source>
</evidence>
<evidence type="ECO:0000259" key="6">
    <source>
        <dbReference type="Pfam" id="PF04542"/>
    </source>
</evidence>
<dbReference type="OrthoDB" id="6689546at2"/>
<reference evidence="9 10" key="1">
    <citation type="submission" date="2016-06" db="EMBL/GenBank/DDBJ databases">
        <authorList>
            <person name="Kjaerup R.B."/>
            <person name="Dalgaard T.S."/>
            <person name="Juul-Madsen H.R."/>
        </authorList>
    </citation>
    <scope>NUCLEOTIDE SEQUENCE [LARGE SCALE GENOMIC DNA]</scope>
    <source>
        <strain evidence="9 10">DSM 45248</strain>
    </source>
</reference>